<keyword evidence="5 8" id="KW-0812">Transmembrane</keyword>
<dbReference type="GO" id="GO:0015295">
    <property type="term" value="F:solute:proton symporter activity"/>
    <property type="evidence" value="ECO:0007669"/>
    <property type="project" value="TreeGrafter"/>
</dbReference>
<feature type="transmembrane region" description="Helical" evidence="8">
    <location>
        <begin position="222"/>
        <end position="240"/>
    </location>
</feature>
<dbReference type="GO" id="GO:0015129">
    <property type="term" value="F:lactate transmembrane transporter activity"/>
    <property type="evidence" value="ECO:0007669"/>
    <property type="project" value="UniProtKB-UniRule"/>
</dbReference>
<dbReference type="AlphaFoldDB" id="A0A1I3GWJ0"/>
<feature type="transmembrane region" description="Helical" evidence="8">
    <location>
        <begin position="393"/>
        <end position="411"/>
    </location>
</feature>
<feature type="transmembrane region" description="Helical" evidence="8">
    <location>
        <begin position="246"/>
        <end position="265"/>
    </location>
</feature>
<dbReference type="GO" id="GO:0005886">
    <property type="term" value="C:plasma membrane"/>
    <property type="evidence" value="ECO:0007669"/>
    <property type="project" value="UniProtKB-SubCell"/>
</dbReference>
<keyword evidence="10" id="KW-1185">Reference proteome</keyword>
<reference evidence="9 10" key="1">
    <citation type="submission" date="2016-10" db="EMBL/GenBank/DDBJ databases">
        <authorList>
            <person name="de Groot N.N."/>
        </authorList>
    </citation>
    <scope>NUCLEOTIDE SEQUENCE [LARGE SCALE GENOMIC DNA]</scope>
    <source>
        <strain evidence="9 10">LMG 23650</strain>
    </source>
</reference>
<dbReference type="InterPro" id="IPR003804">
    <property type="entry name" value="Lactate_perm"/>
</dbReference>
<evidence type="ECO:0000256" key="7">
    <source>
        <dbReference type="ARBA" id="ARBA00023136"/>
    </source>
</evidence>
<feature type="transmembrane region" description="Helical" evidence="8">
    <location>
        <begin position="302"/>
        <end position="325"/>
    </location>
</feature>
<dbReference type="Pfam" id="PF02652">
    <property type="entry name" value="Lactate_perm"/>
    <property type="match status" value="1"/>
</dbReference>
<dbReference type="PANTHER" id="PTHR30003">
    <property type="entry name" value="L-LACTATE PERMEASE"/>
    <property type="match status" value="1"/>
</dbReference>
<evidence type="ECO:0000313" key="9">
    <source>
        <dbReference type="EMBL" id="SFI27702.1"/>
    </source>
</evidence>
<dbReference type="PANTHER" id="PTHR30003:SF0">
    <property type="entry name" value="GLYCOLATE PERMEASE GLCA-RELATED"/>
    <property type="match status" value="1"/>
</dbReference>
<evidence type="ECO:0000256" key="4">
    <source>
        <dbReference type="ARBA" id="ARBA00022475"/>
    </source>
</evidence>
<evidence type="ECO:0000256" key="1">
    <source>
        <dbReference type="ARBA" id="ARBA00004651"/>
    </source>
</evidence>
<protein>
    <recommendedName>
        <fullName evidence="8">L-lactate permease</fullName>
    </recommendedName>
</protein>
<keyword evidence="3 8" id="KW-0813">Transport</keyword>
<evidence type="ECO:0000313" key="10">
    <source>
        <dbReference type="Proteomes" id="UP000199548"/>
    </source>
</evidence>
<feature type="transmembrane region" description="Helical" evidence="8">
    <location>
        <begin position="510"/>
        <end position="527"/>
    </location>
</feature>
<dbReference type="RefSeq" id="WP_091010559.1">
    <property type="nucleotide sequence ID" value="NZ_CP041745.1"/>
</dbReference>
<feature type="transmembrane region" description="Helical" evidence="8">
    <location>
        <begin position="345"/>
        <end position="373"/>
    </location>
</feature>
<feature type="transmembrane region" description="Helical" evidence="8">
    <location>
        <begin position="40"/>
        <end position="60"/>
    </location>
</feature>
<accession>A0A1I3GWJ0</accession>
<feature type="transmembrane region" description="Helical" evidence="8">
    <location>
        <begin position="67"/>
        <end position="90"/>
    </location>
</feature>
<comment type="subcellular location">
    <subcellularLocation>
        <location evidence="8">Cell inner membrane</location>
        <topology evidence="8">Multi-pass membrane protein</topology>
    </subcellularLocation>
    <subcellularLocation>
        <location evidence="1">Cell membrane</location>
        <topology evidence="1">Multi-pass membrane protein</topology>
    </subcellularLocation>
</comment>
<feature type="transmembrane region" description="Helical" evidence="8">
    <location>
        <begin position="417"/>
        <end position="440"/>
    </location>
</feature>
<dbReference type="EMBL" id="FOQU01000002">
    <property type="protein sequence ID" value="SFI27702.1"/>
    <property type="molecule type" value="Genomic_DNA"/>
</dbReference>
<evidence type="ECO:0000256" key="6">
    <source>
        <dbReference type="ARBA" id="ARBA00022989"/>
    </source>
</evidence>
<keyword evidence="4" id="KW-1003">Cell membrane</keyword>
<name>A0A1I3GWJ0_9BURK</name>
<evidence type="ECO:0000256" key="3">
    <source>
        <dbReference type="ARBA" id="ARBA00022448"/>
    </source>
</evidence>
<sequence>MFHQTYNPAYGSLLVSSLFAALPLASMFLMLGWLRISPHLSAVIALVFGGMVGGFVYGMPVLTILDVAAYGAVFGLLTVCWIIVNAIWLYNLTVQSGHFAILRDSFALVSDDPRIQAILIAFCFGALIEALAGAGTPVAIAGAMLVAIGVKPVKAATIALVADTAPVAFGALAVPITTLAQVTGISFEEIGKHVGRQTPVVAAIVPLVLIWIMDGKRGLRQIWPAAIVSGFAFAITQWLSASYFSIVLADVIAALVSAGAIVMFLKAWSPVRLPAGAFENAVTTAPVGAALRHSRKELMTAYVPYALIVVIFAIAQFPVVQKILATGTLKFAWPGLAITTEDGTAISVVFTLNTFSAAGSLLLLSGILSAFVLKIPLRASIDIYRRTLVQLRWAFPTVLGVMALAFVMNYSGQTTTLGRWLAGTGSGFAFLSPVIGWLGVAVTGSDNSANALFGALQAAAAHETGLSAALLAAANASGGVLGKMISPQSLAVGAAAVGIIGQEGLIFRKVIGWSIALLTVLAALVYLQSTPVLAWML</sequence>
<keyword evidence="7 8" id="KW-0472">Membrane</keyword>
<feature type="transmembrane region" description="Helical" evidence="8">
    <location>
        <begin position="155"/>
        <end position="174"/>
    </location>
</feature>
<dbReference type="OrthoDB" id="9761056at2"/>
<organism evidence="9 10">
    <name type="scientific">Paraburkholderia megapolitana</name>
    <dbReference type="NCBI Taxonomy" id="420953"/>
    <lineage>
        <taxon>Bacteria</taxon>
        <taxon>Pseudomonadati</taxon>
        <taxon>Pseudomonadota</taxon>
        <taxon>Betaproteobacteria</taxon>
        <taxon>Burkholderiales</taxon>
        <taxon>Burkholderiaceae</taxon>
        <taxon>Paraburkholderia</taxon>
    </lineage>
</organism>
<evidence type="ECO:0000256" key="8">
    <source>
        <dbReference type="RuleBase" id="RU365092"/>
    </source>
</evidence>
<proteinExistence type="inferred from homology"/>
<evidence type="ECO:0000256" key="5">
    <source>
        <dbReference type="ARBA" id="ARBA00022692"/>
    </source>
</evidence>
<dbReference type="Proteomes" id="UP000199548">
    <property type="component" value="Unassembled WGS sequence"/>
</dbReference>
<keyword evidence="6 8" id="KW-1133">Transmembrane helix</keyword>
<evidence type="ECO:0000256" key="2">
    <source>
        <dbReference type="ARBA" id="ARBA00010100"/>
    </source>
</evidence>
<keyword evidence="8" id="KW-0997">Cell inner membrane</keyword>
<dbReference type="STRING" id="420953.SAMN05192543_102721"/>
<dbReference type="NCBIfam" id="TIGR00795">
    <property type="entry name" value="lctP"/>
    <property type="match status" value="1"/>
</dbReference>
<comment type="function">
    <text evidence="8">Uptake of L-lactate across the membrane. Can also transport D-lactate and glycolate.</text>
</comment>
<gene>
    <name evidence="9" type="ORF">SAMN05192543_102721</name>
</gene>
<feature type="transmembrane region" description="Helical" evidence="8">
    <location>
        <begin position="194"/>
        <end position="213"/>
    </location>
</feature>
<feature type="transmembrane region" description="Helical" evidence="8">
    <location>
        <begin position="12"/>
        <end position="34"/>
    </location>
</feature>
<comment type="similarity">
    <text evidence="2 8">Belongs to the lactate permease family.</text>
</comment>
<feature type="transmembrane region" description="Helical" evidence="8">
    <location>
        <begin position="115"/>
        <end position="148"/>
    </location>
</feature>